<dbReference type="Proteomes" id="UP000317650">
    <property type="component" value="Chromosome 4"/>
</dbReference>
<name>A0A4S8KC99_MUSBA</name>
<reference evidence="2 3" key="1">
    <citation type="journal article" date="2019" name="Nat. Plants">
        <title>Genome sequencing of Musa balbisiana reveals subgenome evolution and function divergence in polyploid bananas.</title>
        <authorList>
            <person name="Yao X."/>
        </authorList>
    </citation>
    <scope>NUCLEOTIDE SEQUENCE [LARGE SCALE GENOMIC DNA]</scope>
    <source>
        <strain evidence="3">cv. DH-PKW</strain>
        <tissue evidence="2">Leaves</tissue>
    </source>
</reference>
<dbReference type="AlphaFoldDB" id="A0A4S8KC99"/>
<dbReference type="GO" id="GO:0035251">
    <property type="term" value="F:UDP-glucosyltransferase activity"/>
    <property type="evidence" value="ECO:0007669"/>
    <property type="project" value="TreeGrafter"/>
</dbReference>
<evidence type="ECO:0000256" key="1">
    <source>
        <dbReference type="ARBA" id="ARBA00009995"/>
    </source>
</evidence>
<dbReference type="Gene3D" id="3.40.50.2000">
    <property type="entry name" value="Glycogen Phosphorylase B"/>
    <property type="match status" value="1"/>
</dbReference>
<gene>
    <name evidence="2" type="ORF">C4D60_Mb04t15650</name>
</gene>
<dbReference type="PANTHER" id="PTHR48047:SF168">
    <property type="entry name" value="GLYCOSYLTRANSFERASE"/>
    <property type="match status" value="1"/>
</dbReference>
<comment type="similarity">
    <text evidence="1">Belongs to the UDP-glycosyltransferase family.</text>
</comment>
<evidence type="ECO:0000313" key="2">
    <source>
        <dbReference type="EMBL" id="THU72766.1"/>
    </source>
</evidence>
<organism evidence="2 3">
    <name type="scientific">Musa balbisiana</name>
    <name type="common">Banana</name>
    <dbReference type="NCBI Taxonomy" id="52838"/>
    <lineage>
        <taxon>Eukaryota</taxon>
        <taxon>Viridiplantae</taxon>
        <taxon>Streptophyta</taxon>
        <taxon>Embryophyta</taxon>
        <taxon>Tracheophyta</taxon>
        <taxon>Spermatophyta</taxon>
        <taxon>Magnoliopsida</taxon>
        <taxon>Liliopsida</taxon>
        <taxon>Zingiberales</taxon>
        <taxon>Musaceae</taxon>
        <taxon>Musa</taxon>
    </lineage>
</organism>
<dbReference type="SUPFAM" id="SSF53756">
    <property type="entry name" value="UDP-Glycosyltransferase/glycogen phosphorylase"/>
    <property type="match status" value="1"/>
</dbReference>
<proteinExistence type="inferred from homology"/>
<dbReference type="STRING" id="52838.A0A4S8KC99"/>
<sequence length="118" mass="12608">MESSITGRRDLHFVLIPWLGTSHTIPMIDIGRLLAERGGVTVTIVMTPANAAQLKPTIDHIATSGLPIRFVFLPFPSVEVGLPEGCESMDSLPACLRHDAEPLRRIQASAAAIGEAAP</sequence>
<evidence type="ECO:0000313" key="3">
    <source>
        <dbReference type="Proteomes" id="UP000317650"/>
    </source>
</evidence>
<keyword evidence="3" id="KW-1185">Reference proteome</keyword>
<dbReference type="PANTHER" id="PTHR48047">
    <property type="entry name" value="GLYCOSYLTRANSFERASE"/>
    <property type="match status" value="1"/>
</dbReference>
<dbReference type="EMBL" id="PYDT01000001">
    <property type="protein sequence ID" value="THU72766.1"/>
    <property type="molecule type" value="Genomic_DNA"/>
</dbReference>
<protein>
    <submittedName>
        <fullName evidence="2">Uncharacterized protein</fullName>
    </submittedName>
</protein>
<accession>A0A4S8KC99</accession>
<comment type="caution">
    <text evidence="2">The sequence shown here is derived from an EMBL/GenBank/DDBJ whole genome shotgun (WGS) entry which is preliminary data.</text>
</comment>